<keyword evidence="3" id="KW-1185">Reference proteome</keyword>
<dbReference type="Pfam" id="PF01208">
    <property type="entry name" value="URO-D"/>
    <property type="match status" value="1"/>
</dbReference>
<dbReference type="Proteomes" id="UP000430222">
    <property type="component" value="Unassembled WGS sequence"/>
</dbReference>
<protein>
    <submittedName>
        <fullName evidence="2">2Fe-2S iron-sulfur cluster binding domain-containing protein</fullName>
    </submittedName>
</protein>
<dbReference type="Pfam" id="PF00111">
    <property type="entry name" value="Fer2"/>
    <property type="match status" value="1"/>
</dbReference>
<dbReference type="InterPro" id="IPR012675">
    <property type="entry name" value="Beta-grasp_dom_sf"/>
</dbReference>
<dbReference type="Gene3D" id="3.20.20.210">
    <property type="match status" value="1"/>
</dbReference>
<evidence type="ECO:0000313" key="2">
    <source>
        <dbReference type="EMBL" id="MSV25162.1"/>
    </source>
</evidence>
<dbReference type="SUPFAM" id="SSF51726">
    <property type="entry name" value="UROD/MetE-like"/>
    <property type="match status" value="1"/>
</dbReference>
<feature type="domain" description="2Fe-2S ferredoxin-type" evidence="1">
    <location>
        <begin position="1"/>
        <end position="104"/>
    </location>
</feature>
<dbReference type="InterPro" id="IPR036010">
    <property type="entry name" value="2Fe-2S_ferredoxin-like_sf"/>
</dbReference>
<dbReference type="RefSeq" id="WP_154620942.1">
    <property type="nucleotide sequence ID" value="NZ_VUNL01000008.1"/>
</dbReference>
<gene>
    <name evidence="2" type="ORF">FYJ78_08210</name>
</gene>
<evidence type="ECO:0000313" key="3">
    <source>
        <dbReference type="Proteomes" id="UP000430222"/>
    </source>
</evidence>
<proteinExistence type="predicted"/>
<accession>A0A6I2V123</accession>
<dbReference type="InterPro" id="IPR000257">
    <property type="entry name" value="Uroporphyrinogen_deCOase"/>
</dbReference>
<name>A0A6I2V123_9FIRM</name>
<dbReference type="PROSITE" id="PS51085">
    <property type="entry name" value="2FE2S_FER_2"/>
    <property type="match status" value="1"/>
</dbReference>
<dbReference type="PANTHER" id="PTHR47099">
    <property type="entry name" value="METHYLCOBAMIDE:COM METHYLTRANSFERASE MTBA"/>
    <property type="match status" value="1"/>
</dbReference>
<reference evidence="2 3" key="1">
    <citation type="submission" date="2019-08" db="EMBL/GenBank/DDBJ databases">
        <title>In-depth cultivation of the pig gut microbiome towards novel bacterial diversity and tailored functional studies.</title>
        <authorList>
            <person name="Wylensek D."/>
            <person name="Hitch T.C.A."/>
            <person name="Clavel T."/>
        </authorList>
    </citation>
    <scope>NUCLEOTIDE SEQUENCE [LARGE SCALE GENOMIC DNA]</scope>
    <source>
        <strain evidence="3">WCA-380-WT-3B3</strain>
    </source>
</reference>
<dbReference type="InterPro" id="IPR052024">
    <property type="entry name" value="Methanogen_methyltrans"/>
</dbReference>
<dbReference type="PANTHER" id="PTHR47099:SF1">
    <property type="entry name" value="METHYLCOBAMIDE:COM METHYLTRANSFERASE MTBA"/>
    <property type="match status" value="1"/>
</dbReference>
<dbReference type="InterPro" id="IPR001041">
    <property type="entry name" value="2Fe-2S_ferredoxin-type"/>
</dbReference>
<sequence length="409" mass="45233">MFITFLPEGRRCRIRRNETILETARRNGVTIDSSCHGTRCCGRCRVRVAADEREEKLPAGEPLLRPADNRERMALSPAERNDGWHLACLSIPRHSIFVTVPSPARPLLIPTADGERLPGFDCNHAGSEEIPPFVIRKFGASYWDAYQYAPLMSAAASLIADSNGDPVCKLPFCVTIEAGAFGAEIVFPEAGHLPLPGGYRFHSVQELADLPDIDFSKGRIAEVLRAIRLLHAVGRPCVLKVEAPFTVLSMLMDSMVLFRGLRKERKFIETAMAKIRRNLVRYIGLAFEAGAEMISYADPSGVVEFVGPKIFREVSGRETVRLLKEVAGLRPGGIVHVCGKTSTSLEYMHLCTSETYELTGKHNFAEALLSVYDRHKVSITGHNCILVTAVPIPHQKVSFLHFPDDPDTG</sequence>
<evidence type="ECO:0000259" key="1">
    <source>
        <dbReference type="PROSITE" id="PS51085"/>
    </source>
</evidence>
<dbReference type="Gene3D" id="3.10.20.30">
    <property type="match status" value="1"/>
</dbReference>
<comment type="caution">
    <text evidence="2">The sequence shown here is derived from an EMBL/GenBank/DDBJ whole genome shotgun (WGS) entry which is preliminary data.</text>
</comment>
<dbReference type="GO" id="GO:0006779">
    <property type="term" value="P:porphyrin-containing compound biosynthetic process"/>
    <property type="evidence" value="ECO:0007669"/>
    <property type="project" value="InterPro"/>
</dbReference>
<dbReference type="AlphaFoldDB" id="A0A6I2V123"/>
<organism evidence="2 3">
    <name type="scientific">Selenomonas montiformis</name>
    <dbReference type="NCBI Taxonomy" id="2652285"/>
    <lineage>
        <taxon>Bacteria</taxon>
        <taxon>Bacillati</taxon>
        <taxon>Bacillota</taxon>
        <taxon>Negativicutes</taxon>
        <taxon>Selenomonadales</taxon>
        <taxon>Selenomonadaceae</taxon>
        <taxon>Selenomonas</taxon>
    </lineage>
</organism>
<dbReference type="EMBL" id="VUNL01000008">
    <property type="protein sequence ID" value="MSV25162.1"/>
    <property type="molecule type" value="Genomic_DNA"/>
</dbReference>
<dbReference type="GO" id="GO:0051536">
    <property type="term" value="F:iron-sulfur cluster binding"/>
    <property type="evidence" value="ECO:0007669"/>
    <property type="project" value="InterPro"/>
</dbReference>
<dbReference type="InterPro" id="IPR038071">
    <property type="entry name" value="UROD/MetE-like_sf"/>
</dbReference>
<dbReference type="SUPFAM" id="SSF54292">
    <property type="entry name" value="2Fe-2S ferredoxin-like"/>
    <property type="match status" value="1"/>
</dbReference>
<dbReference type="CDD" id="cd00207">
    <property type="entry name" value="fer2"/>
    <property type="match status" value="1"/>
</dbReference>
<dbReference type="GO" id="GO:0004853">
    <property type="term" value="F:uroporphyrinogen decarboxylase activity"/>
    <property type="evidence" value="ECO:0007669"/>
    <property type="project" value="InterPro"/>
</dbReference>